<dbReference type="FunFam" id="3.30.70.330:FF:000383">
    <property type="entry name" value="Sex lethal, isoform D"/>
    <property type="match status" value="1"/>
</dbReference>
<dbReference type="GO" id="GO:0009967">
    <property type="term" value="P:positive regulation of signal transduction"/>
    <property type="evidence" value="ECO:0007669"/>
    <property type="project" value="UniProtKB-ARBA"/>
</dbReference>
<keyword evidence="1" id="KW-0677">Repeat</keyword>
<dbReference type="GO" id="GO:0003729">
    <property type="term" value="F:mRNA binding"/>
    <property type="evidence" value="ECO:0007669"/>
    <property type="project" value="UniProtKB-ARBA"/>
</dbReference>
<sequence>MQQKPSAPNANGEMPHDDDPAADNFVVDSSTKVAPQMHTNMNGNMPPQQVYVENNNMGPNMGPPKVAGLETQFQALGIHGEEGTINNNHEPREGEVEDSEGNDGAEGEDDPLKLFVGQVPKDMNEEDIFPTFDSFGPLKDVAIIRDKHTGLHRGCAFVTFWSSGDAERAQESLHDNFTFPGARRPAQVKPAEPSVPENKLFIGMLSRKAGETEVREIFAPYGEIKEIYMIRNADGSSKCAAFLRYVKREAALQAIESLNNNVMMDGSARPLIVKFADNKHQKQQRHMRNVRRQELMATGAGPGYPGYQVPQVPPPMGMAAHPGGPQYPMPPHQYGPAYGAGNPPPPPHPPHHPYMYPPHQYGPAPPYGYRNPQEMRPPNPRPREGPAGANLFVYHLPHDLTDADLATAFNPFGNVISAKVYVDKYTGESKGFGFVSYDSVMSAEAAIEQMNGFQIGNKRLKVQHKRVHNHGQNGVHNGMPQQQPMPQAHYPVPGHQPPPVVSTTAAAGPPALRVNP</sequence>
<comment type="caution">
    <text evidence="6">The sequence shown here is derived from an EMBL/GenBank/DDBJ whole genome shotgun (WGS) entry which is preliminary data.</text>
</comment>
<feature type="domain" description="RRM" evidence="5">
    <location>
        <begin position="112"/>
        <end position="193"/>
    </location>
</feature>
<dbReference type="Pfam" id="PF00076">
    <property type="entry name" value="RRM_1"/>
    <property type="match status" value="3"/>
</dbReference>
<evidence type="ECO:0000256" key="2">
    <source>
        <dbReference type="ARBA" id="ARBA00022884"/>
    </source>
</evidence>
<evidence type="ECO:0000256" key="4">
    <source>
        <dbReference type="SAM" id="MobiDB-lite"/>
    </source>
</evidence>
<feature type="domain" description="RRM" evidence="5">
    <location>
        <begin position="198"/>
        <end position="278"/>
    </location>
</feature>
<accession>A0A9N8DMP8</accession>
<dbReference type="AlphaFoldDB" id="A0A9N8DMP8"/>
<dbReference type="OrthoDB" id="410044at2759"/>
<protein>
    <submittedName>
        <fullName evidence="6">Elav-like family member</fullName>
    </submittedName>
</protein>
<feature type="region of interest" description="Disordered" evidence="4">
    <location>
        <begin position="82"/>
        <end position="110"/>
    </location>
</feature>
<feature type="region of interest" description="Disordered" evidence="4">
    <location>
        <begin position="1"/>
        <end position="67"/>
    </location>
</feature>
<dbReference type="SMART" id="SM00360">
    <property type="entry name" value="RRM"/>
    <property type="match status" value="3"/>
</dbReference>
<dbReference type="PANTHER" id="PTHR48027">
    <property type="entry name" value="HETEROGENEOUS NUCLEAR RIBONUCLEOPROTEIN 87F-RELATED"/>
    <property type="match status" value="1"/>
</dbReference>
<evidence type="ECO:0000259" key="5">
    <source>
        <dbReference type="PROSITE" id="PS50102"/>
    </source>
</evidence>
<proteinExistence type="predicted"/>
<feature type="compositionally biased region" description="Acidic residues" evidence="4">
    <location>
        <begin position="95"/>
        <end position="109"/>
    </location>
</feature>
<dbReference type="EMBL" id="CAICTM010000228">
    <property type="protein sequence ID" value="CAB9505389.1"/>
    <property type="molecule type" value="Genomic_DNA"/>
</dbReference>
<feature type="compositionally biased region" description="Polar residues" evidence="4">
    <location>
        <begin position="27"/>
        <end position="53"/>
    </location>
</feature>
<dbReference type="GO" id="GO:1990904">
    <property type="term" value="C:ribonucleoprotein complex"/>
    <property type="evidence" value="ECO:0007669"/>
    <property type="project" value="InterPro"/>
</dbReference>
<keyword evidence="2 3" id="KW-0694">RNA-binding</keyword>
<name>A0A9N8DMP8_9STRA</name>
<organism evidence="6 7">
    <name type="scientific">Seminavis robusta</name>
    <dbReference type="NCBI Taxonomy" id="568900"/>
    <lineage>
        <taxon>Eukaryota</taxon>
        <taxon>Sar</taxon>
        <taxon>Stramenopiles</taxon>
        <taxon>Ochrophyta</taxon>
        <taxon>Bacillariophyta</taxon>
        <taxon>Bacillariophyceae</taxon>
        <taxon>Bacillariophycidae</taxon>
        <taxon>Naviculales</taxon>
        <taxon>Naviculaceae</taxon>
        <taxon>Seminavis</taxon>
    </lineage>
</organism>
<dbReference type="FunFam" id="3.30.70.330:FF:000013">
    <property type="entry name" value="CUGBP Elav-like family member 1 isoform 2"/>
    <property type="match status" value="1"/>
</dbReference>
<evidence type="ECO:0000256" key="1">
    <source>
        <dbReference type="ARBA" id="ARBA00022737"/>
    </source>
</evidence>
<dbReference type="CDD" id="cd12361">
    <property type="entry name" value="RRM1_2_CELF1-6_like"/>
    <property type="match status" value="1"/>
</dbReference>
<reference evidence="6" key="1">
    <citation type="submission" date="2020-06" db="EMBL/GenBank/DDBJ databases">
        <authorList>
            <consortium name="Plant Systems Biology data submission"/>
        </authorList>
    </citation>
    <scope>NUCLEOTIDE SEQUENCE</scope>
    <source>
        <strain evidence="6">D6</strain>
    </source>
</reference>
<dbReference type="CDD" id="cd12362">
    <property type="entry name" value="RRM3_CELF1-6"/>
    <property type="match status" value="1"/>
</dbReference>
<dbReference type="PROSITE" id="PS50102">
    <property type="entry name" value="RRM"/>
    <property type="match status" value="3"/>
</dbReference>
<dbReference type="Gene3D" id="3.30.70.330">
    <property type="match status" value="3"/>
</dbReference>
<evidence type="ECO:0000313" key="6">
    <source>
        <dbReference type="EMBL" id="CAB9505389.1"/>
    </source>
</evidence>
<feature type="compositionally biased region" description="Low complexity" evidence="4">
    <location>
        <begin position="54"/>
        <end position="64"/>
    </location>
</feature>
<dbReference type="InterPro" id="IPR052462">
    <property type="entry name" value="SLIRP/GR-RBP-like"/>
</dbReference>
<dbReference type="SUPFAM" id="SSF54928">
    <property type="entry name" value="RNA-binding domain, RBD"/>
    <property type="match status" value="2"/>
</dbReference>
<dbReference type="InterPro" id="IPR002343">
    <property type="entry name" value="Hud_Sxl_RNA"/>
</dbReference>
<dbReference type="GO" id="GO:0010629">
    <property type="term" value="P:negative regulation of gene expression"/>
    <property type="evidence" value="ECO:0007669"/>
    <property type="project" value="UniProtKB-ARBA"/>
</dbReference>
<gene>
    <name evidence="6" type="ORF">SEMRO_229_G093050.1</name>
</gene>
<dbReference type="GO" id="GO:0005737">
    <property type="term" value="C:cytoplasm"/>
    <property type="evidence" value="ECO:0007669"/>
    <property type="project" value="UniProtKB-ARBA"/>
</dbReference>
<dbReference type="InterPro" id="IPR035979">
    <property type="entry name" value="RBD_domain_sf"/>
</dbReference>
<evidence type="ECO:0000256" key="3">
    <source>
        <dbReference type="PROSITE-ProRule" id="PRU00176"/>
    </source>
</evidence>
<feature type="region of interest" description="Disordered" evidence="4">
    <location>
        <begin position="494"/>
        <end position="516"/>
    </location>
</feature>
<evidence type="ECO:0000313" key="7">
    <source>
        <dbReference type="Proteomes" id="UP001153069"/>
    </source>
</evidence>
<keyword evidence="7" id="KW-1185">Reference proteome</keyword>
<feature type="domain" description="RRM" evidence="5">
    <location>
        <begin position="389"/>
        <end position="467"/>
    </location>
</feature>
<dbReference type="PRINTS" id="PR00961">
    <property type="entry name" value="HUDSXLRNA"/>
</dbReference>
<dbReference type="InterPro" id="IPR000504">
    <property type="entry name" value="RRM_dom"/>
</dbReference>
<dbReference type="InterPro" id="IPR012677">
    <property type="entry name" value="Nucleotide-bd_a/b_plait_sf"/>
</dbReference>
<dbReference type="Proteomes" id="UP001153069">
    <property type="component" value="Unassembled WGS sequence"/>
</dbReference>